<dbReference type="RefSeq" id="WP_306976172.1">
    <property type="nucleotide sequence ID" value="NZ_JAUSTQ010000005.1"/>
</dbReference>
<comment type="caution">
    <text evidence="2">The sequence shown here is derived from an EMBL/GenBank/DDBJ whole genome shotgun (WGS) entry which is preliminary data.</text>
</comment>
<evidence type="ECO:0000259" key="1">
    <source>
        <dbReference type="Pfam" id="PF04101"/>
    </source>
</evidence>
<accession>A0ABT9VF40</accession>
<proteinExistence type="predicted"/>
<dbReference type="EMBL" id="JAUSTQ010000005">
    <property type="protein sequence ID" value="MDQ0159582.1"/>
    <property type="molecule type" value="Genomic_DNA"/>
</dbReference>
<evidence type="ECO:0000313" key="2">
    <source>
        <dbReference type="EMBL" id="MDQ0159582.1"/>
    </source>
</evidence>
<feature type="domain" description="Glycosyl transferase family 28 C-terminal" evidence="1">
    <location>
        <begin position="157"/>
        <end position="265"/>
    </location>
</feature>
<dbReference type="InterPro" id="IPR007235">
    <property type="entry name" value="Glyco_trans_28_C"/>
</dbReference>
<dbReference type="Proteomes" id="UP001224359">
    <property type="component" value="Unassembled WGS sequence"/>
</dbReference>
<evidence type="ECO:0000313" key="3">
    <source>
        <dbReference type="Proteomes" id="UP001224359"/>
    </source>
</evidence>
<gene>
    <name evidence="2" type="ORF">J2S77_001566</name>
</gene>
<dbReference type="Gene3D" id="3.40.50.2000">
    <property type="entry name" value="Glycogen Phosphorylase B"/>
    <property type="match status" value="1"/>
</dbReference>
<name>A0ABT9VF40_9BACI</name>
<protein>
    <submittedName>
        <fullName evidence="2">Spore coat polysaccharide biosynthesis predicted glycosyltransferase SpsG</fullName>
    </submittedName>
</protein>
<keyword evidence="3" id="KW-1185">Reference proteome</keyword>
<sequence length="321" mass="36056">MKSIIILTEGGSNIGLGHIARCKALYDEAVAQGYEVEFIVNTSDESIKLLEQVDVQYVDWCNFSFIQNKIKDYHNLIVDSYLVSKTVCEQLVQQAGHCLILDDLNRIDYPGNAMVVNLSLEASESRSHYYSGRDYIILRKPLTETRHKTINQDVERVFITLGSAGNQSTQALMKSLAGKYPYIHFYVLLAGDESVESLNQTHIHRLDQIGPDDMLEQIMQADIVITAAGQTLLEVIRTQTPFIPIATADNQQNNVASLINGGLNEKVIRIDSPMFYQDVLKQFERLLSYQERQKLSDELSGLIDGNGSKRVIQLLINGGQD</sequence>
<dbReference type="SUPFAM" id="SSF53756">
    <property type="entry name" value="UDP-Glycosyltransferase/glycogen phosphorylase"/>
    <property type="match status" value="1"/>
</dbReference>
<organism evidence="2 3">
    <name type="scientific">Alkalibacillus salilacus</name>
    <dbReference type="NCBI Taxonomy" id="284582"/>
    <lineage>
        <taxon>Bacteria</taxon>
        <taxon>Bacillati</taxon>
        <taxon>Bacillota</taxon>
        <taxon>Bacilli</taxon>
        <taxon>Bacillales</taxon>
        <taxon>Bacillaceae</taxon>
        <taxon>Alkalibacillus</taxon>
    </lineage>
</organism>
<dbReference type="Pfam" id="PF04101">
    <property type="entry name" value="Glyco_tran_28_C"/>
    <property type="match status" value="1"/>
</dbReference>
<reference evidence="2 3" key="1">
    <citation type="submission" date="2023-07" db="EMBL/GenBank/DDBJ databases">
        <title>Genomic Encyclopedia of Type Strains, Phase IV (KMG-IV): sequencing the most valuable type-strain genomes for metagenomic binning, comparative biology and taxonomic classification.</title>
        <authorList>
            <person name="Goeker M."/>
        </authorList>
    </citation>
    <scope>NUCLEOTIDE SEQUENCE [LARGE SCALE GENOMIC DNA]</scope>
    <source>
        <strain evidence="2 3">DSM 16460</strain>
    </source>
</reference>
<dbReference type="Gene3D" id="3.40.50.11190">
    <property type="match status" value="1"/>
</dbReference>